<proteinExistence type="predicted"/>
<dbReference type="Gene3D" id="2.40.50.670">
    <property type="match status" value="1"/>
</dbReference>
<dbReference type="InterPro" id="IPR031898">
    <property type="entry name" value="ZoocinA_TRD"/>
</dbReference>
<dbReference type="InterPro" id="IPR038263">
    <property type="entry name" value="Lytic_exo_TRD_sf"/>
</dbReference>
<dbReference type="Pfam" id="PF16775">
    <property type="entry name" value="ZoocinA_TRD"/>
    <property type="match status" value="1"/>
</dbReference>
<dbReference type="GeneID" id="89587631"/>
<protein>
    <recommendedName>
        <fullName evidence="1">Lytic exoenzyme target recognition domain-containing protein</fullName>
    </recommendedName>
</protein>
<dbReference type="PATRIC" id="fig|1449336.4.peg.48"/>
<feature type="domain" description="Lytic exoenzyme target recognition" evidence="1">
    <location>
        <begin position="89"/>
        <end position="177"/>
    </location>
</feature>
<gene>
    <name evidence="2" type="ORF">IV74_GL000048</name>
</gene>
<name>A0A0R2HXS0_CARDV</name>
<keyword evidence="3" id="KW-1185">Reference proteome</keyword>
<evidence type="ECO:0000313" key="3">
    <source>
        <dbReference type="Proteomes" id="UP000051658"/>
    </source>
</evidence>
<evidence type="ECO:0000259" key="1">
    <source>
        <dbReference type="Pfam" id="PF16775"/>
    </source>
</evidence>
<accession>A0A0R2HXS0</accession>
<organism evidence="2 3">
    <name type="scientific">Carnobacterium divergens DSM 20623</name>
    <dbReference type="NCBI Taxonomy" id="1449336"/>
    <lineage>
        <taxon>Bacteria</taxon>
        <taxon>Bacillati</taxon>
        <taxon>Bacillota</taxon>
        <taxon>Bacilli</taxon>
        <taxon>Lactobacillales</taxon>
        <taxon>Carnobacteriaceae</taxon>
        <taxon>Carnobacterium</taxon>
    </lineage>
</organism>
<reference evidence="2 3" key="1">
    <citation type="journal article" date="2015" name="Genome Announc.">
        <title>Expanding the biotechnology potential of lactobacilli through comparative genomics of 213 strains and associated genera.</title>
        <authorList>
            <person name="Sun Z."/>
            <person name="Harris H.M."/>
            <person name="McCann A."/>
            <person name="Guo C."/>
            <person name="Argimon S."/>
            <person name="Zhang W."/>
            <person name="Yang X."/>
            <person name="Jeffery I.B."/>
            <person name="Cooney J.C."/>
            <person name="Kagawa T.F."/>
            <person name="Liu W."/>
            <person name="Song Y."/>
            <person name="Salvetti E."/>
            <person name="Wrobel A."/>
            <person name="Rasinkangas P."/>
            <person name="Parkhill J."/>
            <person name="Rea M.C."/>
            <person name="O'Sullivan O."/>
            <person name="Ritari J."/>
            <person name="Douillard F.P."/>
            <person name="Paul Ross R."/>
            <person name="Yang R."/>
            <person name="Briner A.E."/>
            <person name="Felis G.E."/>
            <person name="de Vos W.M."/>
            <person name="Barrangou R."/>
            <person name="Klaenhammer T.R."/>
            <person name="Caufield P.W."/>
            <person name="Cui Y."/>
            <person name="Zhang H."/>
            <person name="O'Toole P.W."/>
        </authorList>
    </citation>
    <scope>NUCLEOTIDE SEQUENCE [LARGE SCALE GENOMIC DNA]</scope>
    <source>
        <strain evidence="2 3">DSM 20623</strain>
    </source>
</reference>
<dbReference type="AlphaFoldDB" id="A0A0R2HXS0"/>
<comment type="caution">
    <text evidence="2">The sequence shown here is derived from an EMBL/GenBank/DDBJ whole genome shotgun (WGS) entry which is preliminary data.</text>
</comment>
<evidence type="ECO:0000313" key="2">
    <source>
        <dbReference type="EMBL" id="KRN57529.1"/>
    </source>
</evidence>
<dbReference type="EMBL" id="JQBS01000006">
    <property type="protein sequence ID" value="KRN57529.1"/>
    <property type="molecule type" value="Genomic_DNA"/>
</dbReference>
<dbReference type="Proteomes" id="UP000051658">
    <property type="component" value="Unassembled WGS sequence"/>
</dbReference>
<dbReference type="RefSeq" id="WP_034572699.1">
    <property type="nucleotide sequence ID" value="NZ_JQBS01000006.1"/>
</dbReference>
<sequence>MEKIWRVLGLTFGLSLLSITGLLFNDFKAEAAAYDSNYINFIPSAESNMEAINIVTKDGNSENIPFPLENLTTEQPNQSNRIATRAALKVYRANDYKEMYGFYQWRINELVPVGFNWYDNGIPSSVTKGFGQALTFNSGKITDTGAGAWQYGYYWRQFSTAQGTFWASVWDKNDLLY</sequence>